<dbReference type="CDD" id="cd06170">
    <property type="entry name" value="LuxR_C_like"/>
    <property type="match status" value="1"/>
</dbReference>
<keyword evidence="1" id="KW-0547">Nucleotide-binding</keyword>
<evidence type="ECO:0000259" key="4">
    <source>
        <dbReference type="PROSITE" id="PS50043"/>
    </source>
</evidence>
<dbReference type="Gene3D" id="1.10.10.10">
    <property type="entry name" value="Winged helix-like DNA-binding domain superfamily/Winged helix DNA-binding domain"/>
    <property type="match status" value="1"/>
</dbReference>
<dbReference type="InterPro" id="IPR036388">
    <property type="entry name" value="WH-like_DNA-bd_sf"/>
</dbReference>
<dbReference type="PROSITE" id="PS50043">
    <property type="entry name" value="HTH_LUXR_2"/>
    <property type="match status" value="1"/>
</dbReference>
<evidence type="ECO:0000313" key="6">
    <source>
        <dbReference type="Proteomes" id="UP001500449"/>
    </source>
</evidence>
<dbReference type="Pfam" id="PF00196">
    <property type="entry name" value="GerE"/>
    <property type="match status" value="1"/>
</dbReference>
<dbReference type="SMART" id="SM00421">
    <property type="entry name" value="HTH_LUXR"/>
    <property type="match status" value="1"/>
</dbReference>
<dbReference type="PANTHER" id="PTHR16305:SF35">
    <property type="entry name" value="TRANSCRIPTIONAL ACTIVATOR DOMAIN"/>
    <property type="match status" value="1"/>
</dbReference>
<dbReference type="InterPro" id="IPR016032">
    <property type="entry name" value="Sig_transdc_resp-reg_C-effctor"/>
</dbReference>
<accession>A0ABN2NEI5</accession>
<dbReference type="EMBL" id="BAAAQK010000018">
    <property type="protein sequence ID" value="GAA1862713.1"/>
    <property type="molecule type" value="Genomic_DNA"/>
</dbReference>
<reference evidence="5 6" key="1">
    <citation type="journal article" date="2019" name="Int. J. Syst. Evol. Microbiol.">
        <title>The Global Catalogue of Microorganisms (GCM) 10K type strain sequencing project: providing services to taxonomists for standard genome sequencing and annotation.</title>
        <authorList>
            <consortium name="The Broad Institute Genomics Platform"/>
            <consortium name="The Broad Institute Genome Sequencing Center for Infectious Disease"/>
            <person name="Wu L."/>
            <person name="Ma J."/>
        </authorList>
    </citation>
    <scope>NUCLEOTIDE SEQUENCE [LARGE SCALE GENOMIC DNA]</scope>
    <source>
        <strain evidence="5 6">JCM 16009</strain>
    </source>
</reference>
<feature type="domain" description="HTH luxR-type" evidence="4">
    <location>
        <begin position="855"/>
        <end position="920"/>
    </location>
</feature>
<dbReference type="SUPFAM" id="SSF46894">
    <property type="entry name" value="C-terminal effector domain of the bipartite response regulators"/>
    <property type="match status" value="1"/>
</dbReference>
<feature type="compositionally biased region" description="Low complexity" evidence="3">
    <location>
        <begin position="843"/>
        <end position="856"/>
    </location>
</feature>
<organism evidence="5 6">
    <name type="scientific">Pseudonocardia ailaonensis</name>
    <dbReference type="NCBI Taxonomy" id="367279"/>
    <lineage>
        <taxon>Bacteria</taxon>
        <taxon>Bacillati</taxon>
        <taxon>Actinomycetota</taxon>
        <taxon>Actinomycetes</taxon>
        <taxon>Pseudonocardiales</taxon>
        <taxon>Pseudonocardiaceae</taxon>
        <taxon>Pseudonocardia</taxon>
    </lineage>
</organism>
<dbReference type="Proteomes" id="UP001500449">
    <property type="component" value="Unassembled WGS sequence"/>
</dbReference>
<evidence type="ECO:0000256" key="3">
    <source>
        <dbReference type="SAM" id="MobiDB-lite"/>
    </source>
</evidence>
<dbReference type="InterPro" id="IPR041664">
    <property type="entry name" value="AAA_16"/>
</dbReference>
<sequence>MDLVGRDDEIRRVRAAVDGVRTGPQSLLLLGEAGTGKTSLLKVGAGAAAAAGHAVLRGQGCEAEADQPFAVLNQLLRPLLPQIDALPPQAGSALRTAVGLLHEPAPTEAVAIRTGVLGLLEAVSSRQPLVVVVDDLQLVDRDTSEVLTFVLRRLTTERIALLLAARSTVRPAQIEAGVPLLELGPLSDVAAARLVDDLPDPPTGSTRVDVLHQAAGNPLALVEFAAVAAREGGLGEAGTAPAARLQDMFAAQLARLPETTRTLLLYAAAAQHEDLATIMGAAGRGDDLSGWRPAEEAGLVAVGRRAVAFRHPLVRAAAYESAPAGLRLQAHRDFAALLVDDPVRHAGHLAEASIAPDEEVAAALERTASVARLRGGVHTAAKAFQRAAERTPDRGERARRYVLAIAAADDYGDPAWIRELHDRVVELTTDPDLRGAAATAAGHGLSLSGHQREAFALLDHSLAHALPPHPGTAISLTGVLTAVAVQSGLPEHAAAAAEHIRQLTAGQPDHPDGPLPAVTHPAMIESIRVQNRPERYARAVLESPGSAVNRPLRGPAEIVRLLCLGSTAWFADASDLAVDAFRRARSALGPGGPLGSVVMTLPALGSALIDTGRWTDATAILDELADLAVVHRHRYLEADVAALRTELAVLRGTCDHSPEPSAWTAVELDENRITHARLLRAAGLAAGLAGDHEASFRHLRALFDRSGRPLHYFLSARSIAELAVAARAVGAQDQAGPLVAAVRAAHGEHPTTRMRLQLHRAEALLAEGHAPDDVVERSHRLAVIDPAGQQWPLERALARLHYARWLRRHRSPTEARPLLSSAHDTFTQLGAAALAETARSELRASGGSARSSPAVSDPLAALTPQQREVVLLAARGLRNKEIADQLYLSPRTVGSHLHAAYPKLGVTGRHQLRELIGDLPEA</sequence>
<dbReference type="PANTHER" id="PTHR16305">
    <property type="entry name" value="TESTICULAR SOLUBLE ADENYLYL CYCLASE"/>
    <property type="match status" value="1"/>
</dbReference>
<dbReference type="Gene3D" id="3.40.50.300">
    <property type="entry name" value="P-loop containing nucleotide triphosphate hydrolases"/>
    <property type="match status" value="1"/>
</dbReference>
<dbReference type="PRINTS" id="PR00038">
    <property type="entry name" value="HTHLUXR"/>
</dbReference>
<keyword evidence="2" id="KW-0067">ATP-binding</keyword>
<name>A0ABN2NEI5_9PSEU</name>
<dbReference type="InterPro" id="IPR027417">
    <property type="entry name" value="P-loop_NTPase"/>
</dbReference>
<dbReference type="PROSITE" id="PS00622">
    <property type="entry name" value="HTH_LUXR_1"/>
    <property type="match status" value="1"/>
</dbReference>
<dbReference type="InterPro" id="IPR000792">
    <property type="entry name" value="Tscrpt_reg_LuxR_C"/>
</dbReference>
<evidence type="ECO:0000313" key="5">
    <source>
        <dbReference type="EMBL" id="GAA1862713.1"/>
    </source>
</evidence>
<proteinExistence type="predicted"/>
<dbReference type="SUPFAM" id="SSF52540">
    <property type="entry name" value="P-loop containing nucleoside triphosphate hydrolases"/>
    <property type="match status" value="1"/>
</dbReference>
<comment type="caution">
    <text evidence="5">The sequence shown here is derived from an EMBL/GenBank/DDBJ whole genome shotgun (WGS) entry which is preliminary data.</text>
</comment>
<evidence type="ECO:0000256" key="2">
    <source>
        <dbReference type="ARBA" id="ARBA00022840"/>
    </source>
</evidence>
<dbReference type="Pfam" id="PF13191">
    <property type="entry name" value="AAA_16"/>
    <property type="match status" value="1"/>
</dbReference>
<protein>
    <submittedName>
        <fullName evidence="5">LuxR family transcriptional regulator</fullName>
    </submittedName>
</protein>
<keyword evidence="6" id="KW-1185">Reference proteome</keyword>
<gene>
    <name evidence="5" type="ORF">GCM10009836_48780</name>
</gene>
<dbReference type="RefSeq" id="WP_344421402.1">
    <property type="nucleotide sequence ID" value="NZ_BAAAQK010000018.1"/>
</dbReference>
<evidence type="ECO:0000256" key="1">
    <source>
        <dbReference type="ARBA" id="ARBA00022741"/>
    </source>
</evidence>
<feature type="region of interest" description="Disordered" evidence="3">
    <location>
        <begin position="837"/>
        <end position="860"/>
    </location>
</feature>